<organism evidence="3 4">
    <name type="scientific">Liquorilactobacillus sucicola DSM 21376 = JCM 15457</name>
    <dbReference type="NCBI Taxonomy" id="1423806"/>
    <lineage>
        <taxon>Bacteria</taxon>
        <taxon>Bacillati</taxon>
        <taxon>Bacillota</taxon>
        <taxon>Bacilli</taxon>
        <taxon>Lactobacillales</taxon>
        <taxon>Lactobacillaceae</taxon>
        <taxon>Liquorilactobacillus</taxon>
    </lineage>
</organism>
<dbReference type="InterPro" id="IPR005490">
    <property type="entry name" value="LD_TPept_cat_dom"/>
</dbReference>
<sequence>MVYGNNTINGVAYSMDKNSGAIRNIDTVGIKLMSAKFASKTTQTIVNVSNGGSSARVYLYEKDKNGLWQKTLSTTGHVGRNGIGTTHEGLSTTPIGAFSLGLAFGKYPKAKLNTSLAYRQIDGNSYWIEDPKDAQYNTWQERSWANYKNEHLIDYTKKAPNNQYEYAIVINYNTKQIVRNAGSGFFLHVDNGINTAGCVSVPIAVMEKLFTKLGNGAYIVNVNDINQIKNY</sequence>
<evidence type="ECO:0000313" key="3">
    <source>
        <dbReference type="EMBL" id="KRN05898.1"/>
    </source>
</evidence>
<dbReference type="PATRIC" id="fig|1423806.3.peg.1100"/>
<feature type="domain" description="L,D-TPase catalytic" evidence="2">
    <location>
        <begin position="46"/>
        <end position="222"/>
    </location>
</feature>
<keyword evidence="1" id="KW-0133">Cell shape</keyword>
<reference evidence="3 4" key="1">
    <citation type="journal article" date="2015" name="Genome Announc.">
        <title>Expanding the biotechnology potential of lactobacilli through comparative genomics of 213 strains and associated genera.</title>
        <authorList>
            <person name="Sun Z."/>
            <person name="Harris H.M."/>
            <person name="McCann A."/>
            <person name="Guo C."/>
            <person name="Argimon S."/>
            <person name="Zhang W."/>
            <person name="Yang X."/>
            <person name="Jeffery I.B."/>
            <person name="Cooney J.C."/>
            <person name="Kagawa T.F."/>
            <person name="Liu W."/>
            <person name="Song Y."/>
            <person name="Salvetti E."/>
            <person name="Wrobel A."/>
            <person name="Rasinkangas P."/>
            <person name="Parkhill J."/>
            <person name="Rea M.C."/>
            <person name="O'Sullivan O."/>
            <person name="Ritari J."/>
            <person name="Douillard F.P."/>
            <person name="Paul Ross R."/>
            <person name="Yang R."/>
            <person name="Briner A.E."/>
            <person name="Felis G.E."/>
            <person name="de Vos W.M."/>
            <person name="Barrangou R."/>
            <person name="Klaenhammer T.R."/>
            <person name="Caufield P.W."/>
            <person name="Cui Y."/>
            <person name="Zhang H."/>
            <person name="O'Toole P.W."/>
        </authorList>
    </citation>
    <scope>NUCLEOTIDE SEQUENCE [LARGE SCALE GENOMIC DNA]</scope>
    <source>
        <strain evidence="3 4">DSM 21376</strain>
    </source>
</reference>
<evidence type="ECO:0000256" key="1">
    <source>
        <dbReference type="PROSITE-ProRule" id="PRU01373"/>
    </source>
</evidence>
<dbReference type="GO" id="GO:0009252">
    <property type="term" value="P:peptidoglycan biosynthetic process"/>
    <property type="evidence" value="ECO:0007669"/>
    <property type="project" value="UniProtKB-KW"/>
</dbReference>
<dbReference type="GO" id="GO:0008360">
    <property type="term" value="P:regulation of cell shape"/>
    <property type="evidence" value="ECO:0007669"/>
    <property type="project" value="UniProtKB-UniRule"/>
</dbReference>
<name>A0A0R2DZ08_9LACO</name>
<dbReference type="AlphaFoldDB" id="A0A0R2DZ08"/>
<dbReference type="Proteomes" id="UP000050961">
    <property type="component" value="Unassembled WGS sequence"/>
</dbReference>
<dbReference type="GO" id="GO:0016740">
    <property type="term" value="F:transferase activity"/>
    <property type="evidence" value="ECO:0007669"/>
    <property type="project" value="InterPro"/>
</dbReference>
<dbReference type="STRING" id="1423806.FD15_GL001081"/>
<dbReference type="EMBL" id="AYZF01000013">
    <property type="protein sequence ID" value="KRN05898.1"/>
    <property type="molecule type" value="Genomic_DNA"/>
</dbReference>
<dbReference type="PANTHER" id="PTHR38589:SF1">
    <property type="entry name" value="BLR0621 PROTEIN"/>
    <property type="match status" value="1"/>
</dbReference>
<dbReference type="Pfam" id="PF03734">
    <property type="entry name" value="YkuD"/>
    <property type="match status" value="1"/>
</dbReference>
<comment type="caution">
    <text evidence="3">The sequence shown here is derived from an EMBL/GenBank/DDBJ whole genome shotgun (WGS) entry which is preliminary data.</text>
</comment>
<accession>A0A0R2DZ08</accession>
<dbReference type="PANTHER" id="PTHR38589">
    <property type="entry name" value="BLR0621 PROTEIN"/>
    <property type="match status" value="1"/>
</dbReference>
<protein>
    <recommendedName>
        <fullName evidence="2">L,D-TPase catalytic domain-containing protein</fullName>
    </recommendedName>
</protein>
<gene>
    <name evidence="3" type="ORF">FD15_GL001081</name>
</gene>
<evidence type="ECO:0000313" key="4">
    <source>
        <dbReference type="Proteomes" id="UP000050961"/>
    </source>
</evidence>
<comment type="pathway">
    <text evidence="1">Cell wall biogenesis; peptidoglycan biosynthesis.</text>
</comment>
<dbReference type="eggNOG" id="COG3786">
    <property type="taxonomic scope" value="Bacteria"/>
</dbReference>
<feature type="active site" description="Proton donor/acceptor" evidence="1">
    <location>
        <position position="188"/>
    </location>
</feature>
<proteinExistence type="predicted"/>
<dbReference type="GO" id="GO:0071555">
    <property type="term" value="P:cell wall organization"/>
    <property type="evidence" value="ECO:0007669"/>
    <property type="project" value="UniProtKB-UniRule"/>
</dbReference>
<feature type="active site" description="Nucleophile" evidence="1">
    <location>
        <position position="198"/>
    </location>
</feature>
<keyword evidence="1" id="KW-0573">Peptidoglycan synthesis</keyword>
<keyword evidence="1" id="KW-0961">Cell wall biogenesis/degradation</keyword>
<keyword evidence="4" id="KW-1185">Reference proteome</keyword>
<evidence type="ECO:0000259" key="2">
    <source>
        <dbReference type="PROSITE" id="PS52029"/>
    </source>
</evidence>
<dbReference type="PROSITE" id="PS52029">
    <property type="entry name" value="LD_TPASE"/>
    <property type="match status" value="1"/>
</dbReference>